<protein>
    <submittedName>
        <fullName evidence="1">ISRm5 transposase</fullName>
    </submittedName>
</protein>
<accession>I2E1Q6</accession>
<geneLocation type="plasmid" evidence="1">
    <name>pHRC017</name>
</geneLocation>
<name>I2E1Q6_RHIML</name>
<dbReference type="AlphaFoldDB" id="I2E1Q6"/>
<keyword evidence="1" id="KW-0614">Plasmid</keyword>
<proteinExistence type="predicted"/>
<evidence type="ECO:0000313" key="1">
    <source>
        <dbReference type="EMBL" id="AFJ91424.1"/>
    </source>
</evidence>
<sequence length="60" mass="6749">MKRALGKAFRLSFSRLLIAEIDDAEKAWPHSSSVIALTFRVYTPCTYISAKVTTSARSER</sequence>
<reference evidence="1" key="1">
    <citation type="journal article" date="2012" name="Mol. Plant Microbe Interact.">
        <title>Rhizobial plasmids that cause impaired symbiotic nitrogen fixation and enhanced host invasion.</title>
        <authorList>
            <person name="Crook M.B."/>
            <person name="Lindsay D.P."/>
            <person name="Biggs M.B."/>
            <person name="Bentley J.S."/>
            <person name="Price J.C."/>
            <person name="Clement S.C."/>
            <person name="Clement M.J."/>
            <person name="Long S.R."/>
            <person name="Griffitts J.S."/>
        </authorList>
    </citation>
    <scope>NUCLEOTIDE SEQUENCE</scope>
    <source>
        <strain evidence="1">C017</strain>
        <plasmid evidence="1">pHRC017</plasmid>
    </source>
</reference>
<organism evidence="1">
    <name type="scientific">Rhizobium meliloti</name>
    <name type="common">Ensifer meliloti</name>
    <name type="synonym">Sinorhizobium meliloti</name>
    <dbReference type="NCBI Taxonomy" id="382"/>
    <lineage>
        <taxon>Bacteria</taxon>
        <taxon>Pseudomonadati</taxon>
        <taxon>Pseudomonadota</taxon>
        <taxon>Alphaproteobacteria</taxon>
        <taxon>Hyphomicrobiales</taxon>
        <taxon>Rhizobiaceae</taxon>
        <taxon>Sinorhizobium/Ensifer group</taxon>
        <taxon>Sinorhizobium</taxon>
    </lineage>
</organism>
<gene>
    <name evidence="1" type="ORF">pHRC017_0304</name>
</gene>
<dbReference type="EMBL" id="JQ665880">
    <property type="protein sequence ID" value="AFJ91424.1"/>
    <property type="molecule type" value="Genomic_DNA"/>
</dbReference>